<name>A0A099LXJ3_9VIBR</name>
<dbReference type="PANTHER" id="PTHR32089:SF52">
    <property type="entry name" value="CHEMOTAXIS SIGNAL TRANSDUCTION SYSTEM METHYL ACCEPTING SENSORY TRANSDUCER WITH PAS SENSORY DOMAIN"/>
    <property type="match status" value="1"/>
</dbReference>
<sequence>MKKHNHIVDEEVKFGKEMELVSTTDTRGVITYANDAFCQVAGYEREEMIGKNHNMVRHPDMPKEAFKDLWEHLKQRTAWRGAVKNRCKDGRYYWVDAFVTPIYEHNQLVGYQSVRRQLDPKVRARAEMAYQALRQSKPVKSRLVMSNQLKLVLVALCSVAITAGSILYSAYLSILFPVLFFTLFYNELVAYPNFNQQLQRQYDSVSRWIFCTNPSNQAEFHLLMDEGRNQTILGRVLDASRDLLTRVKTLEQISGRTSNSIRIQNEDLESIATAVEEMVATISEVARNSALSSEQVHLAAQLCQRSNEKVIAAEQQVSILAKEVNASAQNTELMANKISAIDNVMSEIRGVAEQTNLLALNAAIEAARAGEQGRGFAVVADEVRVLSQRTQKAVEGIQSSMQEIFDALYLLKSTMQSGTDVAQSCIESTREARAEIESLNQAVEAIDDSAIHISTAAEQQSVVAKEISKSLTNIKTASNSNARDVDELAGQAQDVRGMADKMAALGLSFRV</sequence>
<dbReference type="SUPFAM" id="SSF55785">
    <property type="entry name" value="PYP-like sensor domain (PAS domain)"/>
    <property type="match status" value="1"/>
</dbReference>
<dbReference type="NCBIfam" id="TIGR00229">
    <property type="entry name" value="sensory_box"/>
    <property type="match status" value="1"/>
</dbReference>
<dbReference type="SUPFAM" id="SSF58104">
    <property type="entry name" value="Methyl-accepting chemotaxis protein (MCP) signaling domain"/>
    <property type="match status" value="1"/>
</dbReference>
<keyword evidence="4" id="KW-0472">Membrane</keyword>
<dbReference type="SMART" id="SM00283">
    <property type="entry name" value="MA"/>
    <property type="match status" value="1"/>
</dbReference>
<organism evidence="7 8">
    <name type="scientific">Vibrio navarrensis</name>
    <dbReference type="NCBI Taxonomy" id="29495"/>
    <lineage>
        <taxon>Bacteria</taxon>
        <taxon>Pseudomonadati</taxon>
        <taxon>Pseudomonadota</taxon>
        <taxon>Gammaproteobacteria</taxon>
        <taxon>Vibrionales</taxon>
        <taxon>Vibrionaceae</taxon>
        <taxon>Vibrio</taxon>
    </lineage>
</organism>
<evidence type="ECO:0000256" key="2">
    <source>
        <dbReference type="ARBA" id="ARBA00023224"/>
    </source>
</evidence>
<dbReference type="Pfam" id="PF00015">
    <property type="entry name" value="MCPsignal"/>
    <property type="match status" value="1"/>
</dbReference>
<evidence type="ECO:0000313" key="7">
    <source>
        <dbReference type="EMBL" id="KGK11982.1"/>
    </source>
</evidence>
<keyword evidence="4" id="KW-0812">Transmembrane</keyword>
<proteinExistence type="predicted"/>
<dbReference type="Gene3D" id="1.10.287.950">
    <property type="entry name" value="Methyl-accepting chemotaxis protein"/>
    <property type="match status" value="1"/>
</dbReference>
<keyword evidence="8" id="KW-1185">Reference proteome</keyword>
<dbReference type="InterPro" id="IPR035965">
    <property type="entry name" value="PAS-like_dom_sf"/>
</dbReference>
<dbReference type="GO" id="GO:0006935">
    <property type="term" value="P:chemotaxis"/>
    <property type="evidence" value="ECO:0007669"/>
    <property type="project" value="UniProtKB-ARBA"/>
</dbReference>
<dbReference type="Pfam" id="PF08447">
    <property type="entry name" value="PAS_3"/>
    <property type="match status" value="1"/>
</dbReference>
<dbReference type="Gene3D" id="3.30.450.20">
    <property type="entry name" value="PAS domain"/>
    <property type="match status" value="1"/>
</dbReference>
<dbReference type="InterPro" id="IPR000014">
    <property type="entry name" value="PAS"/>
</dbReference>
<gene>
    <name evidence="7" type="ORF">EA26_11935</name>
</gene>
<dbReference type="CDD" id="cd00130">
    <property type="entry name" value="PAS"/>
    <property type="match status" value="1"/>
</dbReference>
<dbReference type="RefSeq" id="WP_039427652.1">
    <property type="nucleotide sequence ID" value="NZ_CP061844.1"/>
</dbReference>
<comment type="caution">
    <text evidence="7">The sequence shown here is derived from an EMBL/GenBank/DDBJ whole genome shotgun (WGS) entry which is preliminary data.</text>
</comment>
<dbReference type="SMART" id="SM00091">
    <property type="entry name" value="PAS"/>
    <property type="match status" value="1"/>
</dbReference>
<dbReference type="InterPro" id="IPR004089">
    <property type="entry name" value="MCPsignal_dom"/>
</dbReference>
<evidence type="ECO:0000313" key="8">
    <source>
        <dbReference type="Proteomes" id="UP000029994"/>
    </source>
</evidence>
<dbReference type="EMBL" id="JMCG01000001">
    <property type="protein sequence ID" value="KGK11982.1"/>
    <property type="molecule type" value="Genomic_DNA"/>
</dbReference>
<dbReference type="InterPro" id="IPR013655">
    <property type="entry name" value="PAS_fold_3"/>
</dbReference>
<evidence type="ECO:0000259" key="6">
    <source>
        <dbReference type="PROSITE" id="PS50112"/>
    </source>
</evidence>
<dbReference type="GeneID" id="43683878"/>
<evidence type="ECO:0000256" key="4">
    <source>
        <dbReference type="SAM" id="Phobius"/>
    </source>
</evidence>
<feature type="domain" description="Methyl-accepting transducer" evidence="5">
    <location>
        <begin position="239"/>
        <end position="475"/>
    </location>
</feature>
<accession>A0A099LXJ3</accession>
<comment type="subcellular location">
    <subcellularLocation>
        <location evidence="1">Membrane</location>
    </subcellularLocation>
</comment>
<keyword evidence="4" id="KW-1133">Transmembrane helix</keyword>
<dbReference type="PROSITE" id="PS50112">
    <property type="entry name" value="PAS"/>
    <property type="match status" value="1"/>
</dbReference>
<evidence type="ECO:0000259" key="5">
    <source>
        <dbReference type="PROSITE" id="PS50111"/>
    </source>
</evidence>
<reference evidence="7 8" key="1">
    <citation type="submission" date="2014-04" db="EMBL/GenBank/DDBJ databases">
        <title>Genome sequencing of Vibrio navarrensis strains.</title>
        <authorList>
            <person name="Gladney L.M."/>
            <person name="Katz L.S."/>
            <person name="Marino-Ramirez L."/>
            <person name="Jordan I.K."/>
        </authorList>
    </citation>
    <scope>NUCLEOTIDE SEQUENCE [LARGE SCALE GENOMIC DNA]</scope>
    <source>
        <strain evidence="7 8">ATCC 51183</strain>
    </source>
</reference>
<keyword evidence="2 3" id="KW-0807">Transducer</keyword>
<dbReference type="Proteomes" id="UP000029994">
    <property type="component" value="Unassembled WGS sequence"/>
</dbReference>
<dbReference type="PROSITE" id="PS50111">
    <property type="entry name" value="CHEMOTAXIS_TRANSDUC_2"/>
    <property type="match status" value="1"/>
</dbReference>
<dbReference type="GO" id="GO:0016020">
    <property type="term" value="C:membrane"/>
    <property type="evidence" value="ECO:0007669"/>
    <property type="project" value="UniProtKB-SubCell"/>
</dbReference>
<protein>
    <submittedName>
        <fullName evidence="7">Chemotaxis protein</fullName>
    </submittedName>
</protein>
<dbReference type="PANTHER" id="PTHR32089">
    <property type="entry name" value="METHYL-ACCEPTING CHEMOTAXIS PROTEIN MCPB"/>
    <property type="match status" value="1"/>
</dbReference>
<dbReference type="GO" id="GO:0007165">
    <property type="term" value="P:signal transduction"/>
    <property type="evidence" value="ECO:0007669"/>
    <property type="project" value="UniProtKB-KW"/>
</dbReference>
<dbReference type="STRING" id="29495.EA26_11935"/>
<feature type="transmembrane region" description="Helical" evidence="4">
    <location>
        <begin position="149"/>
        <end position="168"/>
    </location>
</feature>
<dbReference type="AlphaFoldDB" id="A0A099LXJ3"/>
<dbReference type="eggNOG" id="COG0840">
    <property type="taxonomic scope" value="Bacteria"/>
</dbReference>
<evidence type="ECO:0000256" key="3">
    <source>
        <dbReference type="PROSITE-ProRule" id="PRU00284"/>
    </source>
</evidence>
<evidence type="ECO:0000256" key="1">
    <source>
        <dbReference type="ARBA" id="ARBA00004370"/>
    </source>
</evidence>
<feature type="domain" description="PAS" evidence="6">
    <location>
        <begin position="25"/>
        <end position="60"/>
    </location>
</feature>